<dbReference type="Proteomes" id="UP000297535">
    <property type="component" value="Unassembled WGS sequence"/>
</dbReference>
<keyword evidence="2" id="KW-1185">Reference proteome</keyword>
<name>A0A4Z0NWD5_9HYPH</name>
<organism evidence="1 2">
    <name type="scientific">Methylobacterium nonmethylotrophicum</name>
    <dbReference type="NCBI Taxonomy" id="1141884"/>
    <lineage>
        <taxon>Bacteria</taxon>
        <taxon>Pseudomonadati</taxon>
        <taxon>Pseudomonadota</taxon>
        <taxon>Alphaproteobacteria</taxon>
        <taxon>Hyphomicrobiales</taxon>
        <taxon>Methylobacteriaceae</taxon>
        <taxon>Methylobacterium</taxon>
    </lineage>
</organism>
<reference evidence="1 2" key="1">
    <citation type="submission" date="2019-04" db="EMBL/GenBank/DDBJ databases">
        <authorList>
            <person name="Feng G."/>
            <person name="Zhu H."/>
        </authorList>
    </citation>
    <scope>NUCLEOTIDE SEQUENCE [LARGE SCALE GENOMIC DNA]</scope>
    <source>
        <strain evidence="1 2">6HR-1</strain>
    </source>
</reference>
<dbReference type="AlphaFoldDB" id="A0A4Z0NWD5"/>
<evidence type="ECO:0000313" key="1">
    <source>
        <dbReference type="EMBL" id="TGE01962.1"/>
    </source>
</evidence>
<dbReference type="Pfam" id="PF11300">
    <property type="entry name" value="DUF3102"/>
    <property type="match status" value="1"/>
</dbReference>
<dbReference type="OrthoDB" id="8097345at2"/>
<sequence length="261" mass="29749">MRKIWQQRNRSAMNPEIHPADASNFSYEQLPSDLASEARKVAERVHRRNRAQIMETGNDLILMKKKLGHGMFGAWIEAEFGMSDRTAQNYMRAAETFADKPEIVSVLPPITVYALAAKSTPDDIRTDVIARFDAGQRLNAREIVARIDETRRTKQEESKRDARKRKVAKLPPEDQAKFEKAEARRARGQEAIEAEINRLREERERAAEDTALFLAERLGDDLPRFMEMLKASNVWDVVSALRSLDSKDNAAENAKDVALVE</sequence>
<dbReference type="EMBL" id="SRLB01000002">
    <property type="protein sequence ID" value="TGE01962.1"/>
    <property type="molecule type" value="Genomic_DNA"/>
</dbReference>
<proteinExistence type="predicted"/>
<evidence type="ECO:0000313" key="2">
    <source>
        <dbReference type="Proteomes" id="UP000297535"/>
    </source>
</evidence>
<gene>
    <name evidence="1" type="ORF">EU555_04665</name>
</gene>
<protein>
    <submittedName>
        <fullName evidence="1">DUF3102 domain-containing protein</fullName>
    </submittedName>
</protein>
<comment type="caution">
    <text evidence="1">The sequence shown here is derived from an EMBL/GenBank/DDBJ whole genome shotgun (WGS) entry which is preliminary data.</text>
</comment>
<dbReference type="InterPro" id="IPR021451">
    <property type="entry name" value="DUF3102"/>
</dbReference>
<accession>A0A4Z0NWD5</accession>